<dbReference type="KEGG" id="ptm:GSPATT00033696001"/>
<dbReference type="HOGENOM" id="CLU_2202119_0_0_1"/>
<dbReference type="Proteomes" id="UP000000600">
    <property type="component" value="Unassembled WGS sequence"/>
</dbReference>
<evidence type="ECO:0000313" key="2">
    <source>
        <dbReference type="Proteomes" id="UP000000600"/>
    </source>
</evidence>
<organism evidence="1 2">
    <name type="scientific">Paramecium tetraurelia</name>
    <dbReference type="NCBI Taxonomy" id="5888"/>
    <lineage>
        <taxon>Eukaryota</taxon>
        <taxon>Sar</taxon>
        <taxon>Alveolata</taxon>
        <taxon>Ciliophora</taxon>
        <taxon>Intramacronucleata</taxon>
        <taxon>Oligohymenophorea</taxon>
        <taxon>Peniculida</taxon>
        <taxon>Parameciidae</taxon>
        <taxon>Paramecium</taxon>
    </lineage>
</organism>
<keyword evidence="2" id="KW-1185">Reference proteome</keyword>
<protein>
    <recommendedName>
        <fullName evidence="3">Cathepsin propeptide inhibitor domain-containing protein</fullName>
    </recommendedName>
</protein>
<gene>
    <name evidence="1" type="ORF">GSPATT00033696001</name>
</gene>
<dbReference type="RefSeq" id="XP_001431241.1">
    <property type="nucleotide sequence ID" value="XM_001431204.1"/>
</dbReference>
<dbReference type="EMBL" id="CT868029">
    <property type="protein sequence ID" value="CAK63843.1"/>
    <property type="molecule type" value="Genomic_DNA"/>
</dbReference>
<reference evidence="1 2" key="1">
    <citation type="journal article" date="2006" name="Nature">
        <title>Global trends of whole-genome duplications revealed by the ciliate Paramecium tetraurelia.</title>
        <authorList>
            <consortium name="Genoscope"/>
            <person name="Aury J.-M."/>
            <person name="Jaillon O."/>
            <person name="Duret L."/>
            <person name="Noel B."/>
            <person name="Jubin C."/>
            <person name="Porcel B.M."/>
            <person name="Segurens B."/>
            <person name="Daubin V."/>
            <person name="Anthouard V."/>
            <person name="Aiach N."/>
            <person name="Arnaiz O."/>
            <person name="Billaut A."/>
            <person name="Beisson J."/>
            <person name="Blanc I."/>
            <person name="Bouhouche K."/>
            <person name="Camara F."/>
            <person name="Duharcourt S."/>
            <person name="Guigo R."/>
            <person name="Gogendeau D."/>
            <person name="Katinka M."/>
            <person name="Keller A.-M."/>
            <person name="Kissmehl R."/>
            <person name="Klotz C."/>
            <person name="Koll F."/>
            <person name="Le Moue A."/>
            <person name="Lepere C."/>
            <person name="Malinsky S."/>
            <person name="Nowacki M."/>
            <person name="Nowak J.K."/>
            <person name="Plattner H."/>
            <person name="Poulain J."/>
            <person name="Ruiz F."/>
            <person name="Serrano V."/>
            <person name="Zagulski M."/>
            <person name="Dessen P."/>
            <person name="Betermier M."/>
            <person name="Weissenbach J."/>
            <person name="Scarpelli C."/>
            <person name="Schachter V."/>
            <person name="Sperling L."/>
            <person name="Meyer E."/>
            <person name="Cohen J."/>
            <person name="Wincker P."/>
        </authorList>
    </citation>
    <scope>NUCLEOTIDE SEQUENCE [LARGE SCALE GENOMIC DNA]</scope>
    <source>
        <strain evidence="1 2">Stock d4-2</strain>
    </source>
</reference>
<evidence type="ECO:0008006" key="3">
    <source>
        <dbReference type="Google" id="ProtNLM"/>
    </source>
</evidence>
<name>A0BZ76_PARTE</name>
<dbReference type="GeneID" id="5017029"/>
<evidence type="ECO:0000313" key="1">
    <source>
        <dbReference type="EMBL" id="CAK63843.1"/>
    </source>
</evidence>
<proteinExistence type="predicted"/>
<dbReference type="AlphaFoldDB" id="A0BZ76"/>
<sequence length="108" mass="12699">MKKQSQKKLKEFVAYVKLSQLSRQQKEMELMSKAWSEYTIRQGQINHYYRYQHDVAEFAQNQNKLNIKEASRSGIFIKIQGQKFIYDLVQNFSAGNLGKLSHQVHCLG</sequence>
<accession>A0BZ76</accession>
<dbReference type="InParanoid" id="A0BZ76"/>